<accession>S2J9Z4</accession>
<dbReference type="EMBL" id="KE124016">
    <property type="protein sequence ID" value="EPB85267.1"/>
    <property type="molecule type" value="Genomic_DNA"/>
</dbReference>
<proteinExistence type="predicted"/>
<evidence type="ECO:0000313" key="3">
    <source>
        <dbReference type="Proteomes" id="UP000014254"/>
    </source>
</evidence>
<gene>
    <name evidence="2" type="ORF">HMPREF1544_07948</name>
</gene>
<dbReference type="InParanoid" id="S2J9Z4"/>
<sequence>MYNNQTDSIRVPSNTHPSHALRPNQYLSEDEDEDFFYSAQGTPISRPQSIRASIQNFAGSYSRASILYMADAVSAQSSHATNAVDVPVIVHDDEEQLLYKPKYGNSIRQCTLHTEIKIIY</sequence>
<feature type="region of interest" description="Disordered" evidence="1">
    <location>
        <begin position="1"/>
        <end position="23"/>
    </location>
</feature>
<reference evidence="3" key="1">
    <citation type="submission" date="2013-05" db="EMBL/GenBank/DDBJ databases">
        <title>The Genome sequence of Mucor circinelloides f. circinelloides 1006PhL.</title>
        <authorList>
            <consortium name="The Broad Institute Genomics Platform"/>
            <person name="Cuomo C."/>
            <person name="Earl A."/>
            <person name="Findley K."/>
            <person name="Lee S.C."/>
            <person name="Walker B."/>
            <person name="Young S."/>
            <person name="Zeng Q."/>
            <person name="Gargeya S."/>
            <person name="Fitzgerald M."/>
            <person name="Haas B."/>
            <person name="Abouelleil A."/>
            <person name="Allen A.W."/>
            <person name="Alvarado L."/>
            <person name="Arachchi H.M."/>
            <person name="Berlin A.M."/>
            <person name="Chapman S.B."/>
            <person name="Gainer-Dewar J."/>
            <person name="Goldberg J."/>
            <person name="Griggs A."/>
            <person name="Gujja S."/>
            <person name="Hansen M."/>
            <person name="Howarth C."/>
            <person name="Imamovic A."/>
            <person name="Ireland A."/>
            <person name="Larimer J."/>
            <person name="McCowan C."/>
            <person name="Murphy C."/>
            <person name="Pearson M."/>
            <person name="Poon T.W."/>
            <person name="Priest M."/>
            <person name="Roberts A."/>
            <person name="Saif S."/>
            <person name="Shea T."/>
            <person name="Sisk P."/>
            <person name="Sykes S."/>
            <person name="Wortman J."/>
            <person name="Nusbaum C."/>
            <person name="Birren B."/>
        </authorList>
    </citation>
    <scope>NUCLEOTIDE SEQUENCE [LARGE SCALE GENOMIC DNA]</scope>
    <source>
        <strain evidence="3">1006PhL</strain>
    </source>
</reference>
<keyword evidence="3" id="KW-1185">Reference proteome</keyword>
<dbReference type="AlphaFoldDB" id="S2J9Z4"/>
<dbReference type="VEuPathDB" id="FungiDB:HMPREF1544_07948"/>
<evidence type="ECO:0000256" key="1">
    <source>
        <dbReference type="SAM" id="MobiDB-lite"/>
    </source>
</evidence>
<name>S2J9Z4_MUCC1</name>
<evidence type="ECO:0000313" key="2">
    <source>
        <dbReference type="EMBL" id="EPB85267.1"/>
    </source>
</evidence>
<feature type="compositionally biased region" description="Polar residues" evidence="1">
    <location>
        <begin position="1"/>
        <end position="17"/>
    </location>
</feature>
<organism evidence="2 3">
    <name type="scientific">Mucor circinelloides f. circinelloides (strain 1006PhL)</name>
    <name type="common">Mucormycosis agent</name>
    <name type="synonym">Calyptromyces circinelloides</name>
    <dbReference type="NCBI Taxonomy" id="1220926"/>
    <lineage>
        <taxon>Eukaryota</taxon>
        <taxon>Fungi</taxon>
        <taxon>Fungi incertae sedis</taxon>
        <taxon>Mucoromycota</taxon>
        <taxon>Mucoromycotina</taxon>
        <taxon>Mucoromycetes</taxon>
        <taxon>Mucorales</taxon>
        <taxon>Mucorineae</taxon>
        <taxon>Mucoraceae</taxon>
        <taxon>Mucor</taxon>
    </lineage>
</organism>
<protein>
    <submittedName>
        <fullName evidence="2">Uncharacterized protein</fullName>
    </submittedName>
</protein>
<dbReference type="Proteomes" id="UP000014254">
    <property type="component" value="Unassembled WGS sequence"/>
</dbReference>